<evidence type="ECO:0000313" key="3">
    <source>
        <dbReference type="EMBL" id="GAW91667.1"/>
    </source>
</evidence>
<dbReference type="Gene3D" id="1.10.287.1080">
    <property type="entry name" value="MazG-like"/>
    <property type="match status" value="2"/>
</dbReference>
<keyword evidence="4" id="KW-1185">Reference proteome</keyword>
<dbReference type="PIRSF" id="PIRSF002845">
    <property type="entry name" value="Ttrprl_mtas_MazG"/>
    <property type="match status" value="1"/>
</dbReference>
<evidence type="ECO:0000313" key="4">
    <source>
        <dbReference type="Proteomes" id="UP000197032"/>
    </source>
</evidence>
<dbReference type="GO" id="GO:0046052">
    <property type="term" value="P:UTP catabolic process"/>
    <property type="evidence" value="ECO:0007669"/>
    <property type="project" value="TreeGrafter"/>
</dbReference>
<dbReference type="GO" id="GO:0047429">
    <property type="term" value="F:nucleoside triphosphate diphosphatase activity"/>
    <property type="evidence" value="ECO:0007669"/>
    <property type="project" value="InterPro"/>
</dbReference>
<dbReference type="InterPro" id="IPR024180">
    <property type="entry name" value="Tetrapyrrole_Mease/MazG_pred"/>
</dbReference>
<dbReference type="NCBIfam" id="TIGR00444">
    <property type="entry name" value="mazG"/>
    <property type="match status" value="1"/>
</dbReference>
<gene>
    <name evidence="3" type="ORF">KKC1_08280</name>
</gene>
<organism evidence="3 4">
    <name type="scientific">Calderihabitans maritimus</name>
    <dbReference type="NCBI Taxonomy" id="1246530"/>
    <lineage>
        <taxon>Bacteria</taxon>
        <taxon>Bacillati</taxon>
        <taxon>Bacillota</taxon>
        <taxon>Clostridia</taxon>
        <taxon>Neomoorellales</taxon>
        <taxon>Calderihabitantaceae</taxon>
        <taxon>Calderihabitans</taxon>
    </lineage>
</organism>
<keyword evidence="3" id="KW-0378">Hydrolase</keyword>
<dbReference type="GO" id="GO:0046061">
    <property type="term" value="P:dATP catabolic process"/>
    <property type="evidence" value="ECO:0007669"/>
    <property type="project" value="TreeGrafter"/>
</dbReference>
<evidence type="ECO:0000259" key="2">
    <source>
        <dbReference type="Pfam" id="PF03819"/>
    </source>
</evidence>
<sequence>MKKVIQVVGLGPGAPEQLPLGVLKILRSGAEVFLRTEKHPTVNFLRQEGIPFSTFDYLYETKKTFEEIYSSIVSLLLERVLVVSAGEIVYAVPGNPLVAEKSVELLMQEARRKKIEVFVTPAMGFVEAVCSALKIDPIGGIKVLDGLALKPQDLDPTSGLLIAQVYSRHVASEVKLTLMEVFSDECRIKVVKAAGIPGDEKIEEIPLYELDRLPWIDYLTTVYVPPAREKIKPRTVYPLDSLVEVMARLRSEDGCPWDRAQTHESLKRYLIEETYEVIEAIEEENMHKLCEELGDLLLQIVFHTQLATERDFFDINDVIRGIVAKMIRRHPHVFGDVKADTPDEVRRNWENIKQEERGPEKNNFILNVPRGLPALIRAEKVQNKAAKVGFDWPDVEGVWKKIEEEIEEFKEAINSGDRKKIYHELGDLLFAVVNAARFLAVDPEEALHSTTKRFIQRFSYMEEQARRRGKRLENMTLEEMDALWEEAKRNQGFSTKNSHKILV</sequence>
<dbReference type="GO" id="GO:0046081">
    <property type="term" value="P:dUTP catabolic process"/>
    <property type="evidence" value="ECO:0007669"/>
    <property type="project" value="TreeGrafter"/>
</dbReference>
<dbReference type="GO" id="GO:0046076">
    <property type="term" value="P:dTTP catabolic process"/>
    <property type="evidence" value="ECO:0007669"/>
    <property type="project" value="TreeGrafter"/>
</dbReference>
<dbReference type="AlphaFoldDB" id="A0A1Z5HQM2"/>
<dbReference type="InterPro" id="IPR014777">
    <property type="entry name" value="4pyrrole_Mease_sub1"/>
</dbReference>
<dbReference type="InterPro" id="IPR011551">
    <property type="entry name" value="NTP_PyrPHydrolase_MazG"/>
</dbReference>
<dbReference type="PANTHER" id="PTHR30522">
    <property type="entry name" value="NUCLEOSIDE TRIPHOSPHATE PYROPHOSPHOHYDROLASE"/>
    <property type="match status" value="1"/>
</dbReference>
<dbReference type="FunFam" id="1.10.287.1080:FF:000001">
    <property type="entry name" value="Nucleoside triphosphate pyrophosphohydrolase"/>
    <property type="match status" value="1"/>
</dbReference>
<dbReference type="RefSeq" id="WP_088553165.1">
    <property type="nucleotide sequence ID" value="NZ_BDGJ01000023.1"/>
</dbReference>
<dbReference type="InterPro" id="IPR048015">
    <property type="entry name" value="NTP-PPase_MazG-like_N"/>
</dbReference>
<dbReference type="SUPFAM" id="SSF53790">
    <property type="entry name" value="Tetrapyrrole methylase"/>
    <property type="match status" value="1"/>
</dbReference>
<proteinExistence type="predicted"/>
<dbReference type="OrthoDB" id="9808939at2"/>
<reference evidence="4" key="1">
    <citation type="journal article" date="2017" name="Appl. Environ. Microbiol.">
        <title>Genomic analysis of Calderihabitans maritimus KKC1, a thermophilic hydrogenogenic carboxydotrophic bacterium isolated from marine sediment.</title>
        <authorList>
            <person name="Omae K."/>
            <person name="Yoneda Y."/>
            <person name="Fukuyama Y."/>
            <person name="Yoshida T."/>
            <person name="Sako Y."/>
        </authorList>
    </citation>
    <scope>NUCLEOTIDE SEQUENCE [LARGE SCALE GENOMIC DNA]</scope>
    <source>
        <strain evidence="4">KKC1</strain>
    </source>
</reference>
<dbReference type="InterPro" id="IPR004518">
    <property type="entry name" value="MazG-like_dom"/>
</dbReference>
<dbReference type="CDD" id="cd11529">
    <property type="entry name" value="NTP-PPase_MazG_Cterm"/>
    <property type="match status" value="1"/>
</dbReference>
<comment type="caution">
    <text evidence="3">The sequence shown here is derived from an EMBL/GenBank/DDBJ whole genome shotgun (WGS) entry which is preliminary data.</text>
</comment>
<dbReference type="GO" id="GO:0006203">
    <property type="term" value="P:dGTP catabolic process"/>
    <property type="evidence" value="ECO:0007669"/>
    <property type="project" value="TreeGrafter"/>
</dbReference>
<dbReference type="PANTHER" id="PTHR30522:SF0">
    <property type="entry name" value="NUCLEOSIDE TRIPHOSPHATE PYROPHOSPHOHYDROLASE"/>
    <property type="match status" value="1"/>
</dbReference>
<dbReference type="Gene3D" id="3.40.1010.10">
    <property type="entry name" value="Cobalt-precorrin-4 Transmethylase, Domain 1"/>
    <property type="match status" value="1"/>
</dbReference>
<evidence type="ECO:0000259" key="1">
    <source>
        <dbReference type="Pfam" id="PF00590"/>
    </source>
</evidence>
<dbReference type="InterPro" id="IPR035013">
    <property type="entry name" value="YabN_N"/>
</dbReference>
<protein>
    <submittedName>
        <fullName evidence="3">Nucleotide pyrophosphohydrolase</fullName>
    </submittedName>
</protein>
<dbReference type="EMBL" id="BDGJ01000023">
    <property type="protein sequence ID" value="GAW91667.1"/>
    <property type="molecule type" value="Genomic_DNA"/>
</dbReference>
<dbReference type="NCBIfam" id="NF007113">
    <property type="entry name" value="PRK09562.1"/>
    <property type="match status" value="1"/>
</dbReference>
<dbReference type="CDD" id="cd11528">
    <property type="entry name" value="NTP-PPase_MazG_Nterm"/>
    <property type="match status" value="1"/>
</dbReference>
<dbReference type="Pfam" id="PF03819">
    <property type="entry name" value="MazG"/>
    <property type="match status" value="2"/>
</dbReference>
<feature type="domain" description="NTP pyrophosphohydrolase MazG-like" evidence="2">
    <location>
        <begin position="261"/>
        <end position="334"/>
    </location>
</feature>
<dbReference type="Pfam" id="PF00590">
    <property type="entry name" value="TP_methylase"/>
    <property type="match status" value="1"/>
</dbReference>
<dbReference type="FunFam" id="1.10.287.1080:FF:000003">
    <property type="entry name" value="Nucleoside triphosphate pyrophosphohydrolase"/>
    <property type="match status" value="1"/>
</dbReference>
<dbReference type="SUPFAM" id="SSF101386">
    <property type="entry name" value="all-alpha NTP pyrophosphatases"/>
    <property type="match status" value="2"/>
</dbReference>
<dbReference type="Proteomes" id="UP000197032">
    <property type="component" value="Unassembled WGS sequence"/>
</dbReference>
<feature type="domain" description="Tetrapyrrole methylase" evidence="1">
    <location>
        <begin position="6"/>
        <end position="210"/>
    </location>
</feature>
<dbReference type="GO" id="GO:0006950">
    <property type="term" value="P:response to stress"/>
    <property type="evidence" value="ECO:0007669"/>
    <property type="project" value="UniProtKB-ARBA"/>
</dbReference>
<accession>A0A1Z5HQM2</accession>
<dbReference type="GO" id="GO:0046047">
    <property type="term" value="P:TTP catabolic process"/>
    <property type="evidence" value="ECO:0007669"/>
    <property type="project" value="TreeGrafter"/>
</dbReference>
<dbReference type="InterPro" id="IPR048011">
    <property type="entry name" value="NTP-PPase_MazG-like_C"/>
</dbReference>
<dbReference type="CDD" id="cd11723">
    <property type="entry name" value="YabN_N_like"/>
    <property type="match status" value="1"/>
</dbReference>
<dbReference type="GO" id="GO:0008168">
    <property type="term" value="F:methyltransferase activity"/>
    <property type="evidence" value="ECO:0007669"/>
    <property type="project" value="InterPro"/>
</dbReference>
<feature type="domain" description="NTP pyrophosphohydrolase MazG-like" evidence="2">
    <location>
        <begin position="400"/>
        <end position="457"/>
    </location>
</feature>
<name>A0A1Z5HQM2_9FIRM</name>
<dbReference type="InterPro" id="IPR035996">
    <property type="entry name" value="4pyrrol_Methylase_sf"/>
</dbReference>
<dbReference type="InterPro" id="IPR000878">
    <property type="entry name" value="4pyrrol_Mease"/>
</dbReference>